<evidence type="ECO:0000313" key="1">
    <source>
        <dbReference type="EMBL" id="BAC99862.1"/>
    </source>
</evidence>
<dbReference type="EMBL" id="AP006158">
    <property type="protein sequence ID" value="BAC99944.1"/>
    <property type="molecule type" value="Genomic_DNA"/>
</dbReference>
<evidence type="ECO:0000313" key="4">
    <source>
        <dbReference type="Proteomes" id="UP000000763"/>
    </source>
</evidence>
<dbReference type="Proteomes" id="UP000000763">
    <property type="component" value="Chromosome 8"/>
</dbReference>
<proteinExistence type="predicted"/>
<dbReference type="KEGG" id="dosa:Os08g0263300"/>
<reference evidence="3" key="6">
    <citation type="journal article" date="2008" name="Nucleic Acids Res.">
        <title>The Rice Annotation Project Database (RAP-DB): 2008 update.</title>
        <authorList>
            <consortium name="The Rice Annotation Project (RAP)"/>
            <person name="Tanaka T."/>
            <person name="Antonio B.A."/>
            <person name="Kikuchi S."/>
            <person name="Matsumoto T."/>
            <person name="Nagamura Y."/>
            <person name="Numa H."/>
            <person name="Sakai H."/>
            <person name="Wu J."/>
            <person name="Itoh T."/>
            <person name="Sasaki T."/>
            <person name="Aono R."/>
            <person name="Fujii Y."/>
            <person name="Habara T."/>
            <person name="Harada E."/>
            <person name="Kanno M."/>
            <person name="Kawahara Y."/>
            <person name="Kawashima H."/>
            <person name="Kubooka H."/>
            <person name="Matsuya A."/>
            <person name="Nakaoka H."/>
            <person name="Saichi N."/>
            <person name="Sanbonmatsu R."/>
            <person name="Sato Y."/>
            <person name="Shinso Y."/>
            <person name="Suzuki M."/>
            <person name="Takeda J."/>
            <person name="Tanino M."/>
            <person name="Todokoro F."/>
            <person name="Yamaguchi K."/>
            <person name="Yamamoto N."/>
            <person name="Yamasaki C."/>
            <person name="Imanishi T."/>
            <person name="Okido T."/>
            <person name="Tada M."/>
            <person name="Ikeo K."/>
            <person name="Tateno Y."/>
            <person name="Gojobori T."/>
            <person name="Lin Y.C."/>
            <person name="Wei F.J."/>
            <person name="Hsing Y.I."/>
            <person name="Zhao Q."/>
            <person name="Han B."/>
            <person name="Kramer M.R."/>
            <person name="McCombie R.W."/>
            <person name="Lonsdale D."/>
            <person name="O'Donovan C.C."/>
            <person name="Whitfield E.J."/>
            <person name="Apweiler R."/>
            <person name="Koyanagi K.O."/>
            <person name="Khurana J.P."/>
            <person name="Raghuvanshi S."/>
            <person name="Singh N.K."/>
            <person name="Tyagi A.K."/>
            <person name="Haberer G."/>
            <person name="Fujisawa M."/>
            <person name="Hosokawa S."/>
            <person name="Ito Y."/>
            <person name="Ikawa H."/>
            <person name="Shibata M."/>
            <person name="Yamamoto M."/>
            <person name="Bruskiewich R.M."/>
            <person name="Hoen D.R."/>
            <person name="Bureau TE."/>
            <person name="Namiki N."/>
            <person name="Ohyanagi H."/>
            <person name="Sakai Y."/>
            <person name="Nobushima S."/>
            <person name="Sakata K."/>
            <person name="Barrero R.A."/>
            <person name="Sato Y."/>
            <person name="Souvorov A."/>
            <person name="Smith-White B."/>
            <person name="Tatusova T."/>
            <person name="An S."/>
            <person name="An G."/>
            <person name="OOta S."/>
            <person name="Fuks G."/>
            <person name="Messing J."/>
            <person name="Christie K.R."/>
            <person name="Lieberherr D."/>
            <person name="Kim H."/>
            <person name="Zuccolo A."/>
            <person name="Wing R.A."/>
            <person name="Nobuta K."/>
            <person name="Green P.J."/>
            <person name="Lu C."/>
            <person name="Meyers BC."/>
            <person name="Chaparro C."/>
            <person name="Piegu B."/>
            <person name="Panaud O."/>
            <person name="Echeverria M."/>
        </authorList>
    </citation>
    <scope>NUCLEOTIDE SEQUENCE</scope>
</reference>
<gene>
    <name evidence="2" type="primary">B1127C04.3-1</name>
    <name evidence="3" type="ordered locus">Os08g0263300</name>
    <name evidence="1" type="ORF">OSJNBb0005C03.34-1</name>
</gene>
<dbReference type="EMBL" id="AP008214">
    <property type="protein sequence ID" value="BAH94209.1"/>
    <property type="molecule type" value="Genomic_DNA"/>
</dbReference>
<evidence type="ECO:0000313" key="3">
    <source>
        <dbReference type="EMBL" id="BAH94209.1"/>
    </source>
</evidence>
<protein>
    <submittedName>
        <fullName evidence="3">Os08g0263300 protein</fullName>
    </submittedName>
</protein>
<reference evidence="3 4" key="3">
    <citation type="journal article" date="2005" name="Nature">
        <title>The map-based sequence of the rice genome.</title>
        <authorList>
            <consortium name="International rice genome sequencing project (IRGSP)"/>
            <person name="Matsumoto T."/>
            <person name="Wu J."/>
            <person name="Kanamori H."/>
            <person name="Katayose Y."/>
            <person name="Fujisawa M."/>
            <person name="Namiki N."/>
            <person name="Mizuno H."/>
            <person name="Yamamoto K."/>
            <person name="Antonio B.A."/>
            <person name="Baba T."/>
            <person name="Sakata K."/>
            <person name="Nagamura Y."/>
            <person name="Aoki H."/>
            <person name="Arikawa K."/>
            <person name="Arita K."/>
            <person name="Bito T."/>
            <person name="Chiden Y."/>
            <person name="Fujitsuka N."/>
            <person name="Fukunaka R."/>
            <person name="Hamada M."/>
            <person name="Harada C."/>
            <person name="Hayashi A."/>
            <person name="Hijishita S."/>
            <person name="Honda M."/>
            <person name="Hosokawa S."/>
            <person name="Ichikawa Y."/>
            <person name="Idonuma A."/>
            <person name="Iijima M."/>
            <person name="Ikeda M."/>
            <person name="Ikeno M."/>
            <person name="Ito K."/>
            <person name="Ito S."/>
            <person name="Ito T."/>
            <person name="Ito Y."/>
            <person name="Ito Y."/>
            <person name="Iwabuchi A."/>
            <person name="Kamiya K."/>
            <person name="Karasawa W."/>
            <person name="Kurita K."/>
            <person name="Katagiri S."/>
            <person name="Kikuta A."/>
            <person name="Kobayashi H."/>
            <person name="Kobayashi N."/>
            <person name="Machita K."/>
            <person name="Maehara T."/>
            <person name="Masukawa M."/>
            <person name="Mizubayashi T."/>
            <person name="Mukai Y."/>
            <person name="Nagasaki H."/>
            <person name="Nagata Y."/>
            <person name="Naito S."/>
            <person name="Nakashima M."/>
            <person name="Nakama Y."/>
            <person name="Nakamichi Y."/>
            <person name="Nakamura M."/>
            <person name="Meguro A."/>
            <person name="Negishi M."/>
            <person name="Ohta I."/>
            <person name="Ohta T."/>
            <person name="Okamoto M."/>
            <person name="Ono N."/>
            <person name="Saji S."/>
            <person name="Sakaguchi M."/>
            <person name="Sakai K."/>
            <person name="Shibata M."/>
            <person name="Shimokawa T."/>
            <person name="Song J."/>
            <person name="Takazaki Y."/>
            <person name="Terasawa K."/>
            <person name="Tsugane M."/>
            <person name="Tsuji K."/>
            <person name="Ueda S."/>
            <person name="Waki K."/>
            <person name="Yamagata H."/>
            <person name="Yamamoto M."/>
            <person name="Yamamoto S."/>
            <person name="Yamane H."/>
            <person name="Yoshiki S."/>
            <person name="Yoshihara R."/>
            <person name="Yukawa K."/>
            <person name="Zhong H."/>
            <person name="Yano M."/>
            <person name="Yuan Q."/>
            <person name="Ouyang S."/>
            <person name="Liu J."/>
            <person name="Jones K.M."/>
            <person name="Gansberger K."/>
            <person name="Moffat K."/>
            <person name="Hill J."/>
            <person name="Bera J."/>
            <person name="Fadrosh D."/>
            <person name="Jin S."/>
            <person name="Johri S."/>
            <person name="Kim M."/>
            <person name="Overton L."/>
            <person name="Reardon M."/>
            <person name="Tsitrin T."/>
            <person name="Vuong H."/>
            <person name="Weaver B."/>
            <person name="Ciecko A."/>
            <person name="Tallon L."/>
            <person name="Jackson J."/>
            <person name="Pai G."/>
            <person name="Aken S.V."/>
            <person name="Utterback T."/>
            <person name="Reidmuller S."/>
            <person name="Feldblyum T."/>
            <person name="Hsiao J."/>
            <person name="Zismann V."/>
            <person name="Iobst S."/>
            <person name="de Vazeille A.R."/>
            <person name="Buell C.R."/>
            <person name="Ying K."/>
            <person name="Li Y."/>
            <person name="Lu T."/>
            <person name="Huang Y."/>
            <person name="Zhao Q."/>
            <person name="Feng Q."/>
            <person name="Zhang L."/>
            <person name="Zhu J."/>
            <person name="Weng Q."/>
            <person name="Mu J."/>
            <person name="Lu Y."/>
            <person name="Fan D."/>
            <person name="Liu Y."/>
            <person name="Guan J."/>
            <person name="Zhang Y."/>
            <person name="Yu S."/>
            <person name="Liu X."/>
            <person name="Zhang Y."/>
            <person name="Hong G."/>
            <person name="Han B."/>
            <person name="Choisne N."/>
            <person name="Demange N."/>
            <person name="Orjeda G."/>
            <person name="Samain S."/>
            <person name="Cattolico L."/>
            <person name="Pelletier E."/>
            <person name="Couloux A."/>
            <person name="Segurens B."/>
            <person name="Wincker P."/>
            <person name="D'Hont A."/>
            <person name="Scarpelli C."/>
            <person name="Weissenbach J."/>
            <person name="Salanoubat M."/>
            <person name="Quetier F."/>
            <person name="Yu Y."/>
            <person name="Kim H.R."/>
            <person name="Rambo T."/>
            <person name="Currie J."/>
            <person name="Collura K."/>
            <person name="Luo M."/>
            <person name="Yang T."/>
            <person name="Ammiraju J.S.S."/>
            <person name="Engler F."/>
            <person name="Soderlund C."/>
            <person name="Wing R.A."/>
            <person name="Palmer L.E."/>
            <person name="de la Bastide M."/>
            <person name="Spiegel L."/>
            <person name="Nascimento L."/>
            <person name="Zutavern T."/>
            <person name="O'Shaughnessy A."/>
            <person name="Dike S."/>
            <person name="Dedhia N."/>
            <person name="Preston R."/>
            <person name="Balija V."/>
            <person name="McCombie W.R."/>
            <person name="Chow T."/>
            <person name="Chen H."/>
            <person name="Chung M."/>
            <person name="Chen C."/>
            <person name="Shaw J."/>
            <person name="Wu H."/>
            <person name="Hsiao K."/>
            <person name="Chao Y."/>
            <person name="Chu M."/>
            <person name="Cheng C."/>
            <person name="Hour A."/>
            <person name="Lee P."/>
            <person name="Lin S."/>
            <person name="Lin Y."/>
            <person name="Liou J."/>
            <person name="Liu S."/>
            <person name="Hsing Y."/>
            <person name="Raghuvanshi S."/>
            <person name="Mohanty A."/>
            <person name="Bharti A.K."/>
            <person name="Gaur A."/>
            <person name="Gupta V."/>
            <person name="Kumar D."/>
            <person name="Ravi V."/>
            <person name="Vij S."/>
            <person name="Kapur A."/>
            <person name="Khurana P."/>
            <person name="Khurana P."/>
            <person name="Khurana J.P."/>
            <person name="Tyagi A.K."/>
            <person name="Gaikwad K."/>
            <person name="Singh A."/>
            <person name="Dalal V."/>
            <person name="Srivastava S."/>
            <person name="Dixit A."/>
            <person name="Pal A.K."/>
            <person name="Ghazi I.A."/>
            <person name="Yadav M."/>
            <person name="Pandit A."/>
            <person name="Bhargava A."/>
            <person name="Sureshbabu K."/>
            <person name="Batra K."/>
            <person name="Sharma T.R."/>
            <person name="Mohapatra T."/>
            <person name="Singh N.K."/>
            <person name="Messing J."/>
            <person name="Nelson A.B."/>
            <person name="Fuks G."/>
            <person name="Kavchok S."/>
            <person name="Keizer G."/>
            <person name="Linton E."/>
            <person name="Llaca V."/>
            <person name="Song R."/>
            <person name="Tanyolac B."/>
            <person name="Young S."/>
            <person name="Ho-Il K."/>
            <person name="Hahn J.H."/>
            <person name="Sangsakoo G."/>
            <person name="Vanavichit A."/>
            <person name="de Mattos Luiz.A.T."/>
            <person name="Zimmer P.D."/>
            <person name="Malone G."/>
            <person name="Dellagostin O."/>
            <person name="de Oliveira A.C."/>
            <person name="Bevan M."/>
            <person name="Bancroft I."/>
            <person name="Minx P."/>
            <person name="Cordum H."/>
            <person name="Wilson R."/>
            <person name="Cheng Z."/>
            <person name="Jin W."/>
            <person name="Jiang J."/>
            <person name="Leong S.A."/>
            <person name="Iwama H."/>
            <person name="Gojobori T."/>
            <person name="Itoh T."/>
            <person name="Niimura Y."/>
            <person name="Fujii Y."/>
            <person name="Habara T."/>
            <person name="Sakai H."/>
            <person name="Sato Y."/>
            <person name="Wilson G."/>
            <person name="Kumar K."/>
            <person name="McCouch S."/>
            <person name="Juretic N."/>
            <person name="Hoen D."/>
            <person name="Wright S."/>
            <person name="Bruskiewich R."/>
            <person name="Bureau T."/>
            <person name="Miyao A."/>
            <person name="Hirochika H."/>
            <person name="Nishikawa T."/>
            <person name="Kadowaki K."/>
            <person name="Sugiura M."/>
            <person name="Burr B."/>
            <person name="Sasaki T."/>
        </authorList>
    </citation>
    <scope>NUCLEOTIDE SEQUENCE [LARGE SCALE GENOMIC DNA]</scope>
    <source>
        <strain evidence="4">cv. Nipponbare</strain>
    </source>
</reference>
<organism evidence="2 4">
    <name type="scientific">Oryza sativa subsp. japonica</name>
    <name type="common">Rice</name>
    <dbReference type="NCBI Taxonomy" id="39947"/>
    <lineage>
        <taxon>Eukaryota</taxon>
        <taxon>Viridiplantae</taxon>
        <taxon>Streptophyta</taxon>
        <taxon>Embryophyta</taxon>
        <taxon>Tracheophyta</taxon>
        <taxon>Spermatophyta</taxon>
        <taxon>Magnoliopsida</taxon>
        <taxon>Liliopsida</taxon>
        <taxon>Poales</taxon>
        <taxon>Poaceae</taxon>
        <taxon>BOP clade</taxon>
        <taxon>Oryzoideae</taxon>
        <taxon>Oryzeae</taxon>
        <taxon>Oryzinae</taxon>
        <taxon>Oryza</taxon>
        <taxon>Oryza sativa</taxon>
    </lineage>
</organism>
<name>Q6YTA0_ORYSJ</name>
<reference evidence="3" key="9">
    <citation type="submission" date="2012-08" db="EMBL/GenBank/DDBJ databases">
        <title>The Second Rice Annotation Project Meeting (RAP2).</title>
        <authorList>
            <consortium name="The Rice Annotation Project (RAP)"/>
        </authorList>
    </citation>
    <scope>NUCLEOTIDE SEQUENCE</scope>
</reference>
<reference evidence="1" key="1">
    <citation type="submission" date="2002-09" db="EMBL/GenBank/DDBJ databases">
        <title>Oryza sativa nipponbare(GA3) genomic DNA, chromosome 8, BAC clone:OSJNBb0005C03.</title>
        <authorList>
            <person name="Sasaki T."/>
            <person name="Matsumoto T."/>
            <person name="Katayose Y."/>
        </authorList>
    </citation>
    <scope>NUCLEOTIDE SEQUENCE</scope>
</reference>
<reference evidence="2" key="2">
    <citation type="submission" date="2003-01" db="EMBL/GenBank/DDBJ databases">
        <title>Oryza sativa nipponbare(GA3) genomic DNA, chromosome 8, BAC clone:B1127C04.</title>
        <authorList>
            <person name="Sasaki T."/>
            <person name="Matsumoto T."/>
            <person name="Katayose Y."/>
        </authorList>
    </citation>
    <scope>NUCLEOTIDE SEQUENCE</scope>
</reference>
<sequence>MGLARRPAAAPAVIRSLLPRLLLLLLLSSLLALVFLLSWRLLCLEITPPLKSFSVLVGLIGVRFAARLQLFLIDLFGS</sequence>
<reference evidence="4" key="7">
    <citation type="journal article" date="2008" name="Nucleic Acids Res.">
        <title>The rice annotation project database (RAP-DB): 2008 update.</title>
        <authorList>
            <consortium name="The rice annotation project (RAP)"/>
        </authorList>
    </citation>
    <scope>GENOME REANNOTATION</scope>
    <source>
        <strain evidence="4">cv. Nipponbare</strain>
    </source>
</reference>
<dbReference type="EMBL" id="AP005697">
    <property type="protein sequence ID" value="BAC99862.1"/>
    <property type="molecule type" value="Genomic_DNA"/>
</dbReference>
<evidence type="ECO:0000313" key="2">
    <source>
        <dbReference type="EMBL" id="BAC99944.1"/>
    </source>
</evidence>
<reference evidence="3" key="8">
    <citation type="submission" date="2012-08" db="EMBL/GenBank/DDBJ databases">
        <title>Oryza sativa nipponbare(GA3) genomic DNA, chromosome 8.</title>
        <authorList>
            <consortium name="IRGSP(International Rice Genome Sequencing Project)"/>
        </authorList>
    </citation>
    <scope>NUCLEOTIDE SEQUENCE</scope>
</reference>
<reference evidence="3" key="4">
    <citation type="journal article" date="2006" name="Nucleic Acids Res.">
        <title>The Rice Annotation Project Database (RAP-DB): hub for Oryza sativa ssp. japonica genome information.</title>
        <authorList>
            <person name="Ohyanagi H."/>
            <person name="Tanaka T."/>
            <person name="Sakai H."/>
            <person name="Shigemoto Y."/>
            <person name="Yamaguchi K."/>
            <person name="Habara T."/>
            <person name="Fujii Y."/>
            <person name="Antonio B.A."/>
            <person name="Nagamura Y."/>
            <person name="Imanishi T."/>
            <person name="Ikeo K."/>
            <person name="Itoh T."/>
            <person name="Gojobori T."/>
            <person name="Sasaki T."/>
        </authorList>
    </citation>
    <scope>NUCLEOTIDE SEQUENCE</scope>
</reference>
<accession>Q6YTA0</accession>
<reference evidence="3" key="5">
    <citation type="journal article" date="2007" name="Genome Res.">
        <title>Curated Genome Annotation of Oryza sativa ssp. japonica and Comparative Genome Analysis with Arabidopsis thaliana.</title>
        <authorList>
            <consortium name="The Rice Annotation Project (RAP)"/>
            <person name="Itoh T."/>
            <person name="Tanaka T."/>
            <person name="Barrero R.A."/>
            <person name="Yamasaki C."/>
            <person name="Fujii Y."/>
            <person name="Hilton P.B."/>
            <person name="Antonio B.A."/>
            <person name="Aono H."/>
            <person name="Apweiler R."/>
            <person name="Bruskiewich R."/>
            <person name="Bureau T."/>
            <person name="Burr F."/>
            <person name="Costa de Oliveira A."/>
            <person name="Fuks G."/>
            <person name="Habara T."/>
            <person name="Haberer G."/>
            <person name="Han B."/>
            <person name="Harada E."/>
            <person name="Hiraki A.T."/>
            <person name="Hirochika H."/>
            <person name="Hoen D."/>
            <person name="Hokari H."/>
            <person name="Hosokawa S."/>
            <person name="Hsing Y."/>
            <person name="Ikawa H."/>
            <person name="Ikeo K."/>
            <person name="Imanishi T."/>
            <person name="Ito Y."/>
            <person name="Jaiswal P."/>
            <person name="Kanno M."/>
            <person name="Kawahara Y."/>
            <person name="Kawamura T."/>
            <person name="Kawashima H."/>
            <person name="Khurana J.P."/>
            <person name="Kikuchi S."/>
            <person name="Komatsu S."/>
            <person name="Koyanagi K.O."/>
            <person name="Kubooka H."/>
            <person name="Lieberherr D."/>
            <person name="Lin Y.C."/>
            <person name="Lonsdale D."/>
            <person name="Matsumoto T."/>
            <person name="Matsuya A."/>
            <person name="McCombie W.R."/>
            <person name="Messing J."/>
            <person name="Miyao A."/>
            <person name="Mulder N."/>
            <person name="Nagamura Y."/>
            <person name="Nam J."/>
            <person name="Namiki N."/>
            <person name="Numa H."/>
            <person name="Nurimoto S."/>
            <person name="O'donovan C."/>
            <person name="Ohyanagi H."/>
            <person name="Okido T."/>
            <person name="Oota S."/>
            <person name="Osato N."/>
            <person name="Palmer L.E."/>
            <person name="Quetier F."/>
            <person name="Raghuvanshi S."/>
            <person name="Saichi N."/>
            <person name="Sakai H."/>
            <person name="Sakai Y."/>
            <person name="Sakata K."/>
            <person name="Sakurai T."/>
            <person name="Sato F."/>
            <person name="Sato Y."/>
            <person name="Schoof H."/>
            <person name="Seki M."/>
            <person name="Shibata M."/>
            <person name="Shimizu Y."/>
            <person name="Shinozaki K."/>
            <person name="Shinso Y."/>
            <person name="Singh N.K."/>
            <person name="Smith-White B."/>
            <person name="Takeda J."/>
            <person name="Tanino M."/>
            <person name="Tatusova T."/>
            <person name="Thongjuea S."/>
            <person name="Todokoro F."/>
            <person name="Tsugane M."/>
            <person name="Tyagi A.K."/>
            <person name="Vanavichit A."/>
            <person name="Wang A."/>
            <person name="Wing R.A."/>
            <person name="Yamaguchi K."/>
            <person name="Yamamoto M."/>
            <person name="Yamamoto N."/>
            <person name="Yu Y."/>
            <person name="Zhang H."/>
            <person name="Zhao Q."/>
            <person name="Higo K."/>
            <person name="Burr B."/>
            <person name="Gojobori T."/>
            <person name="Sasaki T."/>
        </authorList>
    </citation>
    <scope>NUCLEOTIDE SEQUENCE</scope>
</reference>
<dbReference type="AlphaFoldDB" id="Q6YTA0"/>